<sequence length="81" mass="8858">MRGVKTWSWLMSVAAICVMASTLGANSNGRVVRENDRHACKENRKEFCPQSEAGKAGPCLRQHMAQLTLACQAKIRAASPK</sequence>
<accession>A0ABQ6CNY0</accession>
<organism evidence="2 3">
    <name type="scientific">Labrys miyagiensis</name>
    <dbReference type="NCBI Taxonomy" id="346912"/>
    <lineage>
        <taxon>Bacteria</taxon>
        <taxon>Pseudomonadati</taxon>
        <taxon>Pseudomonadota</taxon>
        <taxon>Alphaproteobacteria</taxon>
        <taxon>Hyphomicrobiales</taxon>
        <taxon>Xanthobacteraceae</taxon>
        <taxon>Labrys</taxon>
    </lineage>
</organism>
<name>A0ABQ6CNY0_9HYPH</name>
<comment type="caution">
    <text evidence="2">The sequence shown here is derived from an EMBL/GenBank/DDBJ whole genome shotgun (WGS) entry which is preliminary data.</text>
</comment>
<dbReference type="Proteomes" id="UP001156882">
    <property type="component" value="Unassembled WGS sequence"/>
</dbReference>
<protein>
    <recommendedName>
        <fullName evidence="4">Cysteine rich repeat-containing protein</fullName>
    </recommendedName>
</protein>
<evidence type="ECO:0000313" key="2">
    <source>
        <dbReference type="EMBL" id="GLS22033.1"/>
    </source>
</evidence>
<feature type="signal peptide" evidence="1">
    <location>
        <begin position="1"/>
        <end position="25"/>
    </location>
</feature>
<dbReference type="EMBL" id="BSPC01000057">
    <property type="protein sequence ID" value="GLS22033.1"/>
    <property type="molecule type" value="Genomic_DNA"/>
</dbReference>
<evidence type="ECO:0008006" key="4">
    <source>
        <dbReference type="Google" id="ProtNLM"/>
    </source>
</evidence>
<reference evidence="3" key="1">
    <citation type="journal article" date="2019" name="Int. J. Syst. Evol. Microbiol.">
        <title>The Global Catalogue of Microorganisms (GCM) 10K type strain sequencing project: providing services to taxonomists for standard genome sequencing and annotation.</title>
        <authorList>
            <consortium name="The Broad Institute Genomics Platform"/>
            <consortium name="The Broad Institute Genome Sequencing Center for Infectious Disease"/>
            <person name="Wu L."/>
            <person name="Ma J."/>
        </authorList>
    </citation>
    <scope>NUCLEOTIDE SEQUENCE [LARGE SCALE GENOMIC DNA]</scope>
    <source>
        <strain evidence="3">NBRC 101365</strain>
    </source>
</reference>
<evidence type="ECO:0000256" key="1">
    <source>
        <dbReference type="SAM" id="SignalP"/>
    </source>
</evidence>
<feature type="chain" id="PRO_5046537486" description="Cysteine rich repeat-containing protein" evidence="1">
    <location>
        <begin position="26"/>
        <end position="81"/>
    </location>
</feature>
<proteinExistence type="predicted"/>
<evidence type="ECO:0000313" key="3">
    <source>
        <dbReference type="Proteomes" id="UP001156882"/>
    </source>
</evidence>
<keyword evidence="3" id="KW-1185">Reference proteome</keyword>
<gene>
    <name evidence="2" type="ORF">GCM10007874_50500</name>
</gene>
<keyword evidence="1" id="KW-0732">Signal</keyword>